<evidence type="ECO:0000313" key="2">
    <source>
        <dbReference type="EMBL" id="GLR67302.1"/>
    </source>
</evidence>
<feature type="transmembrane region" description="Helical" evidence="1">
    <location>
        <begin position="281"/>
        <end position="301"/>
    </location>
</feature>
<feature type="transmembrane region" description="Helical" evidence="1">
    <location>
        <begin position="335"/>
        <end position="355"/>
    </location>
</feature>
<proteinExistence type="predicted"/>
<keyword evidence="3" id="KW-1185">Reference proteome</keyword>
<feature type="transmembrane region" description="Helical" evidence="1">
    <location>
        <begin position="313"/>
        <end position="329"/>
    </location>
</feature>
<feature type="transmembrane region" description="Helical" evidence="1">
    <location>
        <begin position="242"/>
        <end position="261"/>
    </location>
</feature>
<feature type="transmembrane region" description="Helical" evidence="1">
    <location>
        <begin position="55"/>
        <end position="75"/>
    </location>
</feature>
<dbReference type="Proteomes" id="UP001156641">
    <property type="component" value="Unassembled WGS sequence"/>
</dbReference>
<accession>A0ABQ6A7P5</accession>
<organism evidence="2 3">
    <name type="scientific">Acidocella aquatica</name>
    <dbReference type="NCBI Taxonomy" id="1922313"/>
    <lineage>
        <taxon>Bacteria</taxon>
        <taxon>Pseudomonadati</taxon>
        <taxon>Pseudomonadota</taxon>
        <taxon>Alphaproteobacteria</taxon>
        <taxon>Acetobacterales</taxon>
        <taxon>Acidocellaceae</taxon>
        <taxon>Acidocella</taxon>
    </lineage>
</organism>
<keyword evidence="1" id="KW-1133">Transmembrane helix</keyword>
<feature type="transmembrane region" description="Helical" evidence="1">
    <location>
        <begin position="211"/>
        <end position="230"/>
    </location>
</feature>
<evidence type="ECO:0000256" key="1">
    <source>
        <dbReference type="SAM" id="Phobius"/>
    </source>
</evidence>
<evidence type="ECO:0000313" key="3">
    <source>
        <dbReference type="Proteomes" id="UP001156641"/>
    </source>
</evidence>
<feature type="transmembrane region" description="Helical" evidence="1">
    <location>
        <begin position="375"/>
        <end position="401"/>
    </location>
</feature>
<keyword evidence="1" id="KW-0812">Transmembrane</keyword>
<feature type="transmembrane region" description="Helical" evidence="1">
    <location>
        <begin position="163"/>
        <end position="182"/>
    </location>
</feature>
<dbReference type="EMBL" id="BSOS01000065">
    <property type="protein sequence ID" value="GLR67302.1"/>
    <property type="molecule type" value="Genomic_DNA"/>
</dbReference>
<feature type="transmembrane region" description="Helical" evidence="1">
    <location>
        <begin position="87"/>
        <end position="105"/>
    </location>
</feature>
<name>A0ABQ6A7P5_9PROT</name>
<feature type="transmembrane region" description="Helical" evidence="1">
    <location>
        <begin position="17"/>
        <end position="35"/>
    </location>
</feature>
<sequence>MVEKPQMRIEPAKHLTIFRHAAVCLLYLAASWVFYAPPRHWPGLTYFGDEQDSLAFIWFLNWWPFALTHHLPLLFTHYVDYPAGTDLVWKTSIPALGLLAAPFTLRFGAAAVFNVLMIAAPALAAFALYLAAWELTGVFAAALLAGAMFACSGYEIGQTLGHLNLAFTAAVPFSLWACLRAAAHNWPRWHLGAVLGGLFLFEFGVSQEVFASEMLFGAAALLLLAWLAPLPRPALGRLLGGILLGLALCLLLAAPFIWAMLRGYAAARANFSTPDVYANDLLAAFIPTPLVFLGGHPALPLSKLFTGNSSEQGGYYGLPLVLLALHIWRTTPLPAARVLAGMALLAVVASLGPYVHVLGHRLGPAPWLPFAQMPVFAAMLPGRFALYAWLSLTLLLALWLAQPGSGWRRYALAGLCLLSLLPAQSTARNWRQPMLPPVFATLPPGAHVLVMPVFAQEMGWQYAAGMRFMLAGQGYIGNGQPAPFSSWPLYQPLWENRFPAIAPGEFSAYLQAYDVQYVVLLPQGYAYYSGKPVDEAAETRAAATLLQQAGWRIATATPRGAVYQPSATTPRWTPAQIAGFIAQGTQQHRADVLPYEIHRVCQIRRLARLIRLNPAPLLYLWALHAHPLVPAATLACPLSAQTIPPPA</sequence>
<reference evidence="3" key="1">
    <citation type="journal article" date="2019" name="Int. J. Syst. Evol. Microbiol.">
        <title>The Global Catalogue of Microorganisms (GCM) 10K type strain sequencing project: providing services to taxonomists for standard genome sequencing and annotation.</title>
        <authorList>
            <consortium name="The Broad Institute Genomics Platform"/>
            <consortium name="The Broad Institute Genome Sequencing Center for Infectious Disease"/>
            <person name="Wu L."/>
            <person name="Ma J."/>
        </authorList>
    </citation>
    <scope>NUCLEOTIDE SEQUENCE [LARGE SCALE GENOMIC DNA]</scope>
    <source>
        <strain evidence="3">NBRC 112502</strain>
    </source>
</reference>
<keyword evidence="1" id="KW-0472">Membrane</keyword>
<gene>
    <name evidence="2" type="ORF">GCM10010909_19830</name>
</gene>
<comment type="caution">
    <text evidence="2">The sequence shown here is derived from an EMBL/GenBank/DDBJ whole genome shotgun (WGS) entry which is preliminary data.</text>
</comment>
<protein>
    <submittedName>
        <fullName evidence="2">Uncharacterized protein</fullName>
    </submittedName>
</protein>
<dbReference type="RefSeq" id="WP_284258031.1">
    <property type="nucleotide sequence ID" value="NZ_BSOS01000065.1"/>
</dbReference>